<sequence length="33" mass="3719">MDPNLNKQDDNTTENENTEMPILDGCAPTVIER</sequence>
<evidence type="ECO:0000256" key="1">
    <source>
        <dbReference type="SAM" id="MobiDB-lite"/>
    </source>
</evidence>
<gene>
    <name evidence="2" type="ORF">SAMEA4475696_00145</name>
</gene>
<accession>A0A239V620</accession>
<evidence type="ECO:0000313" key="2">
    <source>
        <dbReference type="EMBL" id="SNV17158.1"/>
    </source>
</evidence>
<dbReference type="EMBL" id="LT906453">
    <property type="protein sequence ID" value="SNV17158.1"/>
    <property type="molecule type" value="Genomic_DNA"/>
</dbReference>
<dbReference type="KEGG" id="dco:SAMEA4475696_0145"/>
<dbReference type="Proteomes" id="UP000242637">
    <property type="component" value="Chromosome 1"/>
</dbReference>
<organism evidence="2 3">
    <name type="scientific">Dermatophilus congolensis</name>
    <dbReference type="NCBI Taxonomy" id="1863"/>
    <lineage>
        <taxon>Bacteria</taxon>
        <taxon>Bacillati</taxon>
        <taxon>Actinomycetota</taxon>
        <taxon>Actinomycetes</taxon>
        <taxon>Micrococcales</taxon>
        <taxon>Dermatophilaceae</taxon>
        <taxon>Dermatophilus</taxon>
    </lineage>
</organism>
<evidence type="ECO:0000313" key="3">
    <source>
        <dbReference type="Proteomes" id="UP000242637"/>
    </source>
</evidence>
<protein>
    <submittedName>
        <fullName evidence="2">Uncharacterized protein</fullName>
    </submittedName>
</protein>
<feature type="region of interest" description="Disordered" evidence="1">
    <location>
        <begin position="1"/>
        <end position="33"/>
    </location>
</feature>
<proteinExistence type="predicted"/>
<keyword evidence="3" id="KW-1185">Reference proteome</keyword>
<name>A0A239V620_9MICO</name>
<dbReference type="AlphaFoldDB" id="A0A239V620"/>
<reference evidence="2 3" key="1">
    <citation type="submission" date="2017-06" db="EMBL/GenBank/DDBJ databases">
        <authorList>
            <consortium name="Pathogen Informatics"/>
        </authorList>
    </citation>
    <scope>NUCLEOTIDE SEQUENCE [LARGE SCALE GENOMIC DNA]</scope>
    <source>
        <strain evidence="2 3">NCTC13039</strain>
    </source>
</reference>